<dbReference type="OrthoDB" id="5049662at2759"/>
<dbReference type="InterPro" id="IPR023302">
    <property type="entry name" value="Pept_S9A_N"/>
</dbReference>
<dbReference type="Gene3D" id="3.40.50.1820">
    <property type="entry name" value="alpha/beta hydrolase"/>
    <property type="match status" value="1"/>
</dbReference>
<dbReference type="SUPFAM" id="SSF50993">
    <property type="entry name" value="Peptidase/esterase 'gauge' domain"/>
    <property type="match status" value="1"/>
</dbReference>
<organism evidence="9 10">
    <name type="scientific">Exophiala spinifera</name>
    <dbReference type="NCBI Taxonomy" id="91928"/>
    <lineage>
        <taxon>Eukaryota</taxon>
        <taxon>Fungi</taxon>
        <taxon>Dikarya</taxon>
        <taxon>Ascomycota</taxon>
        <taxon>Pezizomycotina</taxon>
        <taxon>Eurotiomycetes</taxon>
        <taxon>Chaetothyriomycetidae</taxon>
        <taxon>Chaetothyriales</taxon>
        <taxon>Herpotrichiellaceae</taxon>
        <taxon>Exophiala</taxon>
    </lineage>
</organism>
<dbReference type="GeneID" id="27338777"/>
<dbReference type="VEuPathDB" id="FungiDB:PV08_11694"/>
<feature type="domain" description="Peptidase S9A N-terminal" evidence="8">
    <location>
        <begin position="23"/>
        <end position="429"/>
    </location>
</feature>
<evidence type="ECO:0000259" key="8">
    <source>
        <dbReference type="Pfam" id="PF02897"/>
    </source>
</evidence>
<accession>A0A0D2AT74</accession>
<dbReference type="EC" id="3.4.21.-" evidence="6"/>
<keyword evidence="5 6" id="KW-0720">Serine protease</keyword>
<gene>
    <name evidence="9" type="ORF">PV08_11694</name>
</gene>
<evidence type="ECO:0000256" key="6">
    <source>
        <dbReference type="RuleBase" id="RU368024"/>
    </source>
</evidence>
<keyword evidence="10" id="KW-1185">Reference proteome</keyword>
<proteinExistence type="inferred from homology"/>
<dbReference type="PRINTS" id="PR00862">
    <property type="entry name" value="PROLIGOPTASE"/>
</dbReference>
<dbReference type="SUPFAM" id="SSF53474">
    <property type="entry name" value="alpha/beta-Hydrolases"/>
    <property type="match status" value="1"/>
</dbReference>
<dbReference type="STRING" id="91928.A0A0D2AT74"/>
<dbReference type="InterPro" id="IPR001375">
    <property type="entry name" value="Peptidase_S9_cat"/>
</dbReference>
<feature type="domain" description="Peptidase S9 prolyl oligopeptidase catalytic" evidence="7">
    <location>
        <begin position="526"/>
        <end position="728"/>
    </location>
</feature>
<comment type="catalytic activity">
    <reaction evidence="1">
        <text>Hydrolysis of Pro-|-Xaa &gt;&gt; Ala-|-Xaa in oligopeptides.</text>
        <dbReference type="EC" id="3.4.21.26"/>
    </reaction>
</comment>
<comment type="similarity">
    <text evidence="2 6">Belongs to the peptidase S9A family.</text>
</comment>
<dbReference type="InterPro" id="IPR002470">
    <property type="entry name" value="Peptidase_S9A"/>
</dbReference>
<dbReference type="InterPro" id="IPR029058">
    <property type="entry name" value="AB_hydrolase_fold"/>
</dbReference>
<keyword evidence="3 6" id="KW-0645">Protease</keyword>
<dbReference type="Pfam" id="PF02897">
    <property type="entry name" value="Peptidase_S9_N"/>
    <property type="match status" value="1"/>
</dbReference>
<evidence type="ECO:0000256" key="1">
    <source>
        <dbReference type="ARBA" id="ARBA00001070"/>
    </source>
</evidence>
<dbReference type="AlphaFoldDB" id="A0A0D2AT74"/>
<dbReference type="GO" id="GO:0006508">
    <property type="term" value="P:proteolysis"/>
    <property type="evidence" value="ECO:0007669"/>
    <property type="project" value="UniProtKB-KW"/>
</dbReference>
<evidence type="ECO:0000313" key="9">
    <source>
        <dbReference type="EMBL" id="KIW09918.1"/>
    </source>
</evidence>
<evidence type="ECO:0000256" key="2">
    <source>
        <dbReference type="ARBA" id="ARBA00005228"/>
    </source>
</evidence>
<dbReference type="Proteomes" id="UP000053328">
    <property type="component" value="Unassembled WGS sequence"/>
</dbReference>
<dbReference type="PANTHER" id="PTHR42881:SF2">
    <property type="entry name" value="PROLYL ENDOPEPTIDASE"/>
    <property type="match status" value="1"/>
</dbReference>
<dbReference type="Pfam" id="PF00326">
    <property type="entry name" value="Peptidase_S9"/>
    <property type="match status" value="1"/>
</dbReference>
<dbReference type="HOGENOM" id="CLU_011290_1_1_1"/>
<dbReference type="EMBL" id="KN847501">
    <property type="protein sequence ID" value="KIW09918.1"/>
    <property type="molecule type" value="Genomic_DNA"/>
</dbReference>
<dbReference type="RefSeq" id="XP_016230134.1">
    <property type="nucleotide sequence ID" value="XM_016386002.1"/>
</dbReference>
<dbReference type="GO" id="GO:0070012">
    <property type="term" value="F:oligopeptidase activity"/>
    <property type="evidence" value="ECO:0007669"/>
    <property type="project" value="TreeGrafter"/>
</dbReference>
<protein>
    <recommendedName>
        <fullName evidence="6">Prolyl endopeptidase</fullName>
        <ecNumber evidence="6">3.4.21.-</ecNumber>
    </recommendedName>
</protein>
<dbReference type="InterPro" id="IPR051167">
    <property type="entry name" value="Prolyl_oligopep/macrocyclase"/>
</dbReference>
<reference evidence="9 10" key="1">
    <citation type="submission" date="2015-01" db="EMBL/GenBank/DDBJ databases">
        <title>The Genome Sequence of Exophiala spinifera CBS89968.</title>
        <authorList>
            <consortium name="The Broad Institute Genomics Platform"/>
            <person name="Cuomo C."/>
            <person name="de Hoog S."/>
            <person name="Gorbushina A."/>
            <person name="Stielow B."/>
            <person name="Teixiera M."/>
            <person name="Abouelleil A."/>
            <person name="Chapman S.B."/>
            <person name="Priest M."/>
            <person name="Young S.K."/>
            <person name="Wortman J."/>
            <person name="Nusbaum C."/>
            <person name="Birren B."/>
        </authorList>
    </citation>
    <scope>NUCLEOTIDE SEQUENCE [LARGE SCALE GENOMIC DNA]</scope>
    <source>
        <strain evidence="9 10">CBS 89968</strain>
    </source>
</reference>
<evidence type="ECO:0000256" key="4">
    <source>
        <dbReference type="ARBA" id="ARBA00022801"/>
    </source>
</evidence>
<name>A0A0D2AT74_9EURO</name>
<evidence type="ECO:0000259" key="7">
    <source>
        <dbReference type="Pfam" id="PF00326"/>
    </source>
</evidence>
<evidence type="ECO:0000313" key="10">
    <source>
        <dbReference type="Proteomes" id="UP000053328"/>
    </source>
</evidence>
<evidence type="ECO:0000256" key="3">
    <source>
        <dbReference type="ARBA" id="ARBA00022670"/>
    </source>
</evidence>
<keyword evidence="4 6" id="KW-0378">Hydrolase</keyword>
<dbReference type="GO" id="GO:0005829">
    <property type="term" value="C:cytosol"/>
    <property type="evidence" value="ECO:0007669"/>
    <property type="project" value="TreeGrafter"/>
</dbReference>
<dbReference type="Gene3D" id="2.130.10.120">
    <property type="entry name" value="Prolyl oligopeptidase, N-terminal domain"/>
    <property type="match status" value="1"/>
</dbReference>
<dbReference type="GO" id="GO:0004252">
    <property type="term" value="F:serine-type endopeptidase activity"/>
    <property type="evidence" value="ECO:0007669"/>
    <property type="project" value="UniProtKB-UniRule"/>
</dbReference>
<sequence length="749" mass="82688">MAPQTTENPQVHRSDHVTIFQSVRHGSVSLADPYNWMTNLSSPETQAFIEAENKATIDYLSDAKLETPRERLQKSLLSLWKLPVVRELPKRLPTGDYIVRVAGRGSEHPRSYQISMDTLVDFKTPRHDPAVFHDESSSGGATMASSFSQTGKYWAFLASVDGSDSGVIRFKNVQSGEVLKDELSDAKLPYKPSSVISWMADEGIFYLHCPQDAESKVGIVPSTLRFHPIGAKQEDDEIIYRDPNRSVQTFKAHVSLDGELVFLDIYDKSRAGVVLAASVNGTRKPSDKLNLHFNMEVSRGISAEWDYIGIRPAAEVANLAKGHIFWTSQDNGKVVNYIPETATLETVVPSTPELTMVMARVIRGGHIAVVYSVDVQHQIRVFSPFGELVQTLDHLPFSTIIDLSYDADSASVLVLDNSFCDPPKLWSAQVMFDTRGSRAKILRFRPVNIFPLHHERDVRKSSPQTRQIFYDSADQTKIPMFITAQDTDDISSSAVVLLYVYGGNGISVIPHFRPDFSIFMDGFRGTLAVANVRGGGEYGHKWHAAACGKNRQRVIDDIHGAARHLRVELRASKVVLMGESLGALNSAAALVQKPELFDAVMLNAGPLDVLRRGDMGLGNIGKIELGDVRIPDEFDAMYDWAPIEHLQSGASYPPVFLVSGLRDKLVSAAHSCKFTAALKYTASLSGDGAASQSQYQQGRDGGATRSQSPVHLRIIQDLGHGGNSSTKTKALISMERWLWLCKTLHIEVV</sequence>
<dbReference type="PANTHER" id="PTHR42881">
    <property type="entry name" value="PROLYL ENDOPEPTIDASE"/>
    <property type="match status" value="1"/>
</dbReference>
<evidence type="ECO:0000256" key="5">
    <source>
        <dbReference type="ARBA" id="ARBA00022825"/>
    </source>
</evidence>